<proteinExistence type="predicted"/>
<evidence type="ECO:0000313" key="2">
    <source>
        <dbReference type="Proteomes" id="UP001166784"/>
    </source>
</evidence>
<dbReference type="Proteomes" id="UP001166784">
    <property type="component" value="Unassembled WGS sequence"/>
</dbReference>
<comment type="caution">
    <text evidence="1">The sequence shown here is derived from an EMBL/GenBank/DDBJ whole genome shotgun (WGS) entry which is preliminary data.</text>
</comment>
<protein>
    <recommendedName>
        <fullName evidence="3">Antibiotic biosynthesis monooxygenase</fullName>
    </recommendedName>
</protein>
<keyword evidence="2" id="KW-1185">Reference proteome</keyword>
<reference evidence="1" key="2">
    <citation type="journal article" date="2023" name="Int. J. Syst. Evol. Microbiol.">
        <title>Streptomyces marispadix sp. nov., isolated from marine beach sediment of the Northern Coast of Portugal.</title>
        <authorList>
            <person name="dos Santos J.D.N."/>
            <person name="Vitorino I.R."/>
            <person name="Kallscheuer N."/>
            <person name="Srivastava A."/>
            <person name="Krautwurst S."/>
            <person name="Marz M."/>
            <person name="Jogler C."/>
            <person name="Lobo Da Cunha A."/>
            <person name="Catita J."/>
            <person name="Goncalves H."/>
            <person name="Gonzalez I."/>
            <person name="Reyes F."/>
            <person name="Lage O.M."/>
        </authorList>
    </citation>
    <scope>NUCLEOTIDE SEQUENCE</scope>
    <source>
        <strain evidence="1">M600PL45_2</strain>
    </source>
</reference>
<sequence>MTFVQVIEYETDREDELDAVFDQWMKATEGKRTVLHEMHGRDREDPRHFVDIVEFPSYQKAMENSELPETQQIADQVRALCTSEPRFVNLEVQREEIKER</sequence>
<reference evidence="1" key="1">
    <citation type="submission" date="2022-03" db="EMBL/GenBank/DDBJ databases">
        <authorList>
            <person name="Santos J.D.N."/>
            <person name="Kallscheuer N."/>
            <person name="Jogler C."/>
            <person name="Lage O.M."/>
        </authorList>
    </citation>
    <scope>NUCLEOTIDE SEQUENCE</scope>
    <source>
        <strain evidence="1">M600PL45_2</strain>
    </source>
</reference>
<gene>
    <name evidence="1" type="ORF">MMA15_10260</name>
</gene>
<dbReference type="RefSeq" id="WP_241058800.1">
    <property type="nucleotide sequence ID" value="NZ_JAKWJU010000002.1"/>
</dbReference>
<evidence type="ECO:0000313" key="1">
    <source>
        <dbReference type="EMBL" id="MCH6160771.1"/>
    </source>
</evidence>
<name>A0ABS9SWX2_9ACTN</name>
<accession>A0ABS9SWX2</accession>
<organism evidence="1 2">
    <name type="scientific">Streptomyces marispadix</name>
    <dbReference type="NCBI Taxonomy" id="2922868"/>
    <lineage>
        <taxon>Bacteria</taxon>
        <taxon>Bacillati</taxon>
        <taxon>Actinomycetota</taxon>
        <taxon>Actinomycetes</taxon>
        <taxon>Kitasatosporales</taxon>
        <taxon>Streptomycetaceae</taxon>
        <taxon>Streptomyces</taxon>
    </lineage>
</organism>
<evidence type="ECO:0008006" key="3">
    <source>
        <dbReference type="Google" id="ProtNLM"/>
    </source>
</evidence>
<dbReference type="EMBL" id="JAKWJU010000002">
    <property type="protein sequence ID" value="MCH6160771.1"/>
    <property type="molecule type" value="Genomic_DNA"/>
</dbReference>
<dbReference type="Gene3D" id="3.30.70.100">
    <property type="match status" value="1"/>
</dbReference>